<feature type="domain" description="DinB-like" evidence="1">
    <location>
        <begin position="10"/>
        <end position="145"/>
    </location>
</feature>
<dbReference type="SUPFAM" id="SSF109854">
    <property type="entry name" value="DinB/YfiT-like putative metalloenzymes"/>
    <property type="match status" value="1"/>
</dbReference>
<dbReference type="InterPro" id="IPR034660">
    <property type="entry name" value="DinB/YfiT-like"/>
</dbReference>
<gene>
    <name evidence="2" type="ORF">IRI77_27975</name>
</gene>
<dbReference type="RefSeq" id="WP_194448269.1">
    <property type="nucleotide sequence ID" value="NZ_CP063849.1"/>
</dbReference>
<dbReference type="KEGG" id="pfer:IRI77_27975"/>
<organism evidence="2 3">
    <name type="scientific">Paludibaculum fermentans</name>
    <dbReference type="NCBI Taxonomy" id="1473598"/>
    <lineage>
        <taxon>Bacteria</taxon>
        <taxon>Pseudomonadati</taxon>
        <taxon>Acidobacteriota</taxon>
        <taxon>Terriglobia</taxon>
        <taxon>Bryobacterales</taxon>
        <taxon>Bryobacteraceae</taxon>
        <taxon>Paludibaculum</taxon>
    </lineage>
</organism>
<evidence type="ECO:0000259" key="1">
    <source>
        <dbReference type="Pfam" id="PF12867"/>
    </source>
</evidence>
<dbReference type="Pfam" id="PF12867">
    <property type="entry name" value="DinB_2"/>
    <property type="match status" value="1"/>
</dbReference>
<name>A0A7S7NN10_PALFE</name>
<keyword evidence="3" id="KW-1185">Reference proteome</keyword>
<dbReference type="EMBL" id="CP063849">
    <property type="protein sequence ID" value="QOY86600.1"/>
    <property type="molecule type" value="Genomic_DNA"/>
</dbReference>
<dbReference type="Proteomes" id="UP000593892">
    <property type="component" value="Chromosome"/>
</dbReference>
<proteinExistence type="predicted"/>
<evidence type="ECO:0000313" key="3">
    <source>
        <dbReference type="Proteomes" id="UP000593892"/>
    </source>
</evidence>
<accession>A0A7S7NN10</accession>
<reference evidence="2 3" key="1">
    <citation type="submission" date="2020-10" db="EMBL/GenBank/DDBJ databases">
        <title>Complete genome sequence of Paludibaculum fermentans P105T, a facultatively anaerobic acidobacterium capable of dissimilatory Fe(III) reduction.</title>
        <authorList>
            <person name="Dedysh S.N."/>
            <person name="Beletsky A.V."/>
            <person name="Kulichevskaya I.S."/>
            <person name="Mardanov A.V."/>
            <person name="Ravin N.V."/>
        </authorList>
    </citation>
    <scope>NUCLEOTIDE SEQUENCE [LARGE SCALE GENOMIC DNA]</scope>
    <source>
        <strain evidence="2 3">P105</strain>
    </source>
</reference>
<dbReference type="AlphaFoldDB" id="A0A7S7NN10"/>
<protein>
    <submittedName>
        <fullName evidence="2">DinB family protein</fullName>
    </submittedName>
</protein>
<dbReference type="Gene3D" id="1.20.120.450">
    <property type="entry name" value="dinb family like domain"/>
    <property type="match status" value="1"/>
</dbReference>
<sequence length="167" mass="18685">MAISELLKPELEQELAKTRKTLERLPEDKLTFKPHDKSFELGALATHLATIPLWGKMTMGSSELDLAPEGKPLEQPKRITSAADALARFDQHAADITAAVASATDEDFQTEWALKMNGNVMFKMSRYTVIRSMILNHLIHHRAQLGVYYRLLDIPVPAVYGPSADEQ</sequence>
<dbReference type="InterPro" id="IPR024775">
    <property type="entry name" value="DinB-like"/>
</dbReference>
<evidence type="ECO:0000313" key="2">
    <source>
        <dbReference type="EMBL" id="QOY86600.1"/>
    </source>
</evidence>